<dbReference type="InterPro" id="IPR035979">
    <property type="entry name" value="RBD_domain_sf"/>
</dbReference>
<sequence length="1145" mass="129766">MNRGDEEEEMDTAEASASDSDSDDVLDEERQKELWTRVKELRKQVEENSMYYDGHISLIATLRELFELEEARKAREKMSEVYPLTPGVRQGCVLAPSLFNACMDWVLDKVVDQSDCGASVGNTKITDLVFADDAVIFAESLEVLVMALEALLEEAKPLGLEVSWLKTKVQVFGDLLDEAVQSVHACGEDIEILESFTYLGSAVHNDGGSRQEVLRRIGIAHGVMDSLSGSIWRCRYLCRRTKIRIFKSLVIPVLLYGCETWTLNSDLKRRINAFELWLDWIRDEQKVCTTDEERQYVVGLFKRAVQDYTGVQVWVEYVMFMLGGGDMEATRQVGDGALTAAGTHVAEGVLVWQVVLLVEKQVYSGLQRPGAVLSEQETVNLEKQLHRIQSLYRRQMRVPLMNCDPDALQEEASEYFEEDIEAHMKEDIKKAHQRLKDKIPFEEELLKSQNETDKLAAYRRYIAATKESDNPAAVQSLYERAVLDLCLVPDLWEDYVTFVIHQFPGLDYVVLPVCERSQRNCPWSSVLCELHITALQMFAVEGEEKATAAKIKTSLEKGLACGLQVGGDATRMWMAYLIFLRRQIKWDQPHQEQLNSFREAAHQAITMTDKYFGDEGDVESRIPRFWSRIEAEFVLNCERAREIWNDIIMKKNNNFKKSDMWLEFINIERSFGSEKHCRKLFRRALERVWDGVEAIGLSYLHFEQETGDLESMEEFNKRYRDRMVIVNKKRGEDAAKFEAEGTPDIEKSRATRQKQRNSKQGNKIVPVKEYNKNGTSQDSKSFKVPLPVSKSPKEKKGDANMTSESKQSSSSESVMTQNAPKKIAPPPGFRDTAAMRDGNTEVKPAGAEGRGGVEPPPGFTGEAPQASKGSKRPAEEPVEAQAKKMKVEKQYGVLTKDSPLDEMCTLFISNLDFKTSEKDVIEFFKSCGEIVDFRLVKNYKCLSKGFGYLVFKEHESAVKGLDMDRSPLNGRPVFVSPYDPENHTHKFKYSTNLEKDKLFVSGLPLSMSENDIKKAFEPLGEIKTIRLVTFRNGHSKGLCYIDYYDAETAAKVQQAMHETEIGDNTISVLISNPSMKNKNEITAPKEHALGAGNRPKKADRGRGGGMFSLVPRALMQQPAEVPESASPQKAVKKMSNDDFRSMLMK</sequence>
<feature type="compositionally biased region" description="Low complexity" evidence="8">
    <location>
        <begin position="803"/>
        <end position="813"/>
    </location>
</feature>
<protein>
    <submittedName>
        <fullName evidence="11">Squamous cell carcinoma antigen recognized by T-cells 3</fullName>
    </submittedName>
</protein>
<dbReference type="PANTHER" id="PTHR17204">
    <property type="entry name" value="PRE-MRNA PROCESSING PROTEIN PRP39-RELATED"/>
    <property type="match status" value="1"/>
</dbReference>
<dbReference type="SMART" id="SM00360">
    <property type="entry name" value="RRM"/>
    <property type="match status" value="2"/>
</dbReference>
<dbReference type="Gene3D" id="3.30.70.330">
    <property type="match status" value="2"/>
</dbReference>
<feature type="compositionally biased region" description="Basic and acidic residues" evidence="8">
    <location>
        <begin position="737"/>
        <end position="749"/>
    </location>
</feature>
<keyword evidence="4 7" id="KW-0694">RNA-binding</keyword>
<dbReference type="InterPro" id="IPR043502">
    <property type="entry name" value="DNA/RNA_pol_sf"/>
</dbReference>
<dbReference type="OrthoDB" id="360390at2759"/>
<dbReference type="InterPro" id="IPR012677">
    <property type="entry name" value="Nucleotide-bd_a/b_plait_sf"/>
</dbReference>
<proteinExistence type="predicted"/>
<dbReference type="InterPro" id="IPR003107">
    <property type="entry name" value="HAT"/>
</dbReference>
<organism evidence="11 12">
    <name type="scientific">Chionoecetes opilio</name>
    <name type="common">Atlantic snow crab</name>
    <name type="synonym">Cancer opilio</name>
    <dbReference type="NCBI Taxonomy" id="41210"/>
    <lineage>
        <taxon>Eukaryota</taxon>
        <taxon>Metazoa</taxon>
        <taxon>Ecdysozoa</taxon>
        <taxon>Arthropoda</taxon>
        <taxon>Crustacea</taxon>
        <taxon>Multicrustacea</taxon>
        <taxon>Malacostraca</taxon>
        <taxon>Eumalacostraca</taxon>
        <taxon>Eucarida</taxon>
        <taxon>Decapoda</taxon>
        <taxon>Pleocyemata</taxon>
        <taxon>Brachyura</taxon>
        <taxon>Eubrachyura</taxon>
        <taxon>Majoidea</taxon>
        <taxon>Majidae</taxon>
        <taxon>Chionoecetes</taxon>
    </lineage>
</organism>
<evidence type="ECO:0000256" key="1">
    <source>
        <dbReference type="ARBA" id="ARBA00004123"/>
    </source>
</evidence>
<evidence type="ECO:0000259" key="10">
    <source>
        <dbReference type="PROSITE" id="PS50878"/>
    </source>
</evidence>
<evidence type="ECO:0000256" key="6">
    <source>
        <dbReference type="ARBA" id="ARBA00023242"/>
    </source>
</evidence>
<evidence type="ECO:0000256" key="5">
    <source>
        <dbReference type="ARBA" id="ARBA00023187"/>
    </source>
</evidence>
<dbReference type="Pfam" id="PF00076">
    <property type="entry name" value="RRM_1"/>
    <property type="match status" value="2"/>
</dbReference>
<keyword evidence="6" id="KW-0539">Nucleus</keyword>
<evidence type="ECO:0000256" key="4">
    <source>
        <dbReference type="ARBA" id="ARBA00022884"/>
    </source>
</evidence>
<evidence type="ECO:0000256" key="3">
    <source>
        <dbReference type="ARBA" id="ARBA00022737"/>
    </source>
</evidence>
<dbReference type="SUPFAM" id="SSF54928">
    <property type="entry name" value="RNA-binding domain, RBD"/>
    <property type="match status" value="2"/>
</dbReference>
<comment type="subcellular location">
    <subcellularLocation>
        <location evidence="1">Nucleus</location>
    </subcellularLocation>
</comment>
<dbReference type="GO" id="GO:0006397">
    <property type="term" value="P:mRNA processing"/>
    <property type="evidence" value="ECO:0007669"/>
    <property type="project" value="UniProtKB-KW"/>
</dbReference>
<dbReference type="GO" id="GO:0008380">
    <property type="term" value="P:RNA splicing"/>
    <property type="evidence" value="ECO:0007669"/>
    <property type="project" value="UniProtKB-KW"/>
</dbReference>
<feature type="domain" description="RRM" evidence="9">
    <location>
        <begin position="996"/>
        <end position="1073"/>
    </location>
</feature>
<dbReference type="SUPFAM" id="SSF48452">
    <property type="entry name" value="TPR-like"/>
    <property type="match status" value="1"/>
</dbReference>
<dbReference type="SMART" id="SM00386">
    <property type="entry name" value="HAT"/>
    <property type="match status" value="4"/>
</dbReference>
<keyword evidence="5" id="KW-0508">mRNA splicing</keyword>
<feature type="compositionally biased region" description="Acidic residues" evidence="8">
    <location>
        <begin position="1"/>
        <end position="12"/>
    </location>
</feature>
<dbReference type="AlphaFoldDB" id="A0A8J4XMH3"/>
<dbReference type="PROSITE" id="PS50878">
    <property type="entry name" value="RT_POL"/>
    <property type="match status" value="1"/>
</dbReference>
<evidence type="ECO:0000256" key="7">
    <source>
        <dbReference type="PROSITE-ProRule" id="PRU00176"/>
    </source>
</evidence>
<dbReference type="Gene3D" id="3.30.70.270">
    <property type="match status" value="1"/>
</dbReference>
<dbReference type="GO" id="GO:0005634">
    <property type="term" value="C:nucleus"/>
    <property type="evidence" value="ECO:0007669"/>
    <property type="project" value="UniProtKB-SubCell"/>
</dbReference>
<feature type="compositionally biased region" description="Basic and acidic residues" evidence="8">
    <location>
        <begin position="1134"/>
        <end position="1145"/>
    </location>
</feature>
<evidence type="ECO:0000256" key="8">
    <source>
        <dbReference type="SAM" id="MobiDB-lite"/>
    </source>
</evidence>
<comment type="caution">
    <text evidence="11">The sequence shown here is derived from an EMBL/GenBank/DDBJ whole genome shotgun (WGS) entry which is preliminary data.</text>
</comment>
<dbReference type="GO" id="GO:0071897">
    <property type="term" value="P:DNA biosynthetic process"/>
    <property type="evidence" value="ECO:0007669"/>
    <property type="project" value="UniProtKB-ARBA"/>
</dbReference>
<feature type="domain" description="RRM" evidence="9">
    <location>
        <begin position="904"/>
        <end position="980"/>
    </location>
</feature>
<feature type="region of interest" description="Disordered" evidence="8">
    <location>
        <begin position="737"/>
        <end position="883"/>
    </location>
</feature>
<accession>A0A8J4XMH3</accession>
<feature type="region of interest" description="Disordered" evidence="8">
    <location>
        <begin position="1"/>
        <end position="29"/>
    </location>
</feature>
<evidence type="ECO:0000313" key="12">
    <source>
        <dbReference type="Proteomes" id="UP000770661"/>
    </source>
</evidence>
<keyword evidence="12" id="KW-1185">Reference proteome</keyword>
<dbReference type="InterPro" id="IPR011990">
    <property type="entry name" value="TPR-like_helical_dom_sf"/>
</dbReference>
<dbReference type="GO" id="GO:0003723">
    <property type="term" value="F:RNA binding"/>
    <property type="evidence" value="ECO:0007669"/>
    <property type="project" value="UniProtKB-UniRule"/>
</dbReference>
<gene>
    <name evidence="11" type="primary">sart3_1</name>
    <name evidence="11" type="ORF">GWK47_002490</name>
</gene>
<feature type="domain" description="Reverse transcriptase" evidence="10">
    <location>
        <begin position="1"/>
        <end position="203"/>
    </location>
</feature>
<reference evidence="11" key="1">
    <citation type="submission" date="2020-07" db="EMBL/GenBank/DDBJ databases">
        <title>The High-quality genome of the commercially important snow crab, Chionoecetes opilio.</title>
        <authorList>
            <person name="Jeong J.-H."/>
            <person name="Ryu S."/>
        </authorList>
    </citation>
    <scope>NUCLEOTIDE SEQUENCE</scope>
    <source>
        <strain evidence="11">MADBK_172401_WGS</strain>
        <tissue evidence="11">Digestive gland</tissue>
    </source>
</reference>
<keyword evidence="2" id="KW-0507">mRNA processing</keyword>
<dbReference type="Proteomes" id="UP000770661">
    <property type="component" value="Unassembled WGS sequence"/>
</dbReference>
<evidence type="ECO:0000256" key="2">
    <source>
        <dbReference type="ARBA" id="ARBA00022664"/>
    </source>
</evidence>
<evidence type="ECO:0000313" key="11">
    <source>
        <dbReference type="EMBL" id="KAG0710361.1"/>
    </source>
</evidence>
<feature type="region of interest" description="Disordered" evidence="8">
    <location>
        <begin position="1116"/>
        <end position="1145"/>
    </location>
</feature>
<evidence type="ECO:0000259" key="9">
    <source>
        <dbReference type="PROSITE" id="PS50102"/>
    </source>
</evidence>
<dbReference type="EMBL" id="JACEEZ010024260">
    <property type="protein sequence ID" value="KAG0710361.1"/>
    <property type="molecule type" value="Genomic_DNA"/>
</dbReference>
<dbReference type="InterPro" id="IPR000504">
    <property type="entry name" value="RRM_dom"/>
</dbReference>
<name>A0A8J4XMH3_CHIOP</name>
<dbReference type="PROSITE" id="PS50102">
    <property type="entry name" value="RRM"/>
    <property type="match status" value="2"/>
</dbReference>
<dbReference type="InterPro" id="IPR043128">
    <property type="entry name" value="Rev_trsase/Diguanyl_cyclase"/>
</dbReference>
<dbReference type="InterPro" id="IPR034217">
    <property type="entry name" value="SART3_RRM1"/>
</dbReference>
<keyword evidence="3" id="KW-0677">Repeat</keyword>
<dbReference type="InterPro" id="IPR000477">
    <property type="entry name" value="RT_dom"/>
</dbReference>
<dbReference type="SUPFAM" id="SSF56672">
    <property type="entry name" value="DNA/RNA polymerases"/>
    <property type="match status" value="1"/>
</dbReference>
<dbReference type="PANTHER" id="PTHR17204:SF25">
    <property type="entry name" value="RRM DOMAIN-CONTAINING PROTEIN"/>
    <property type="match status" value="1"/>
</dbReference>
<dbReference type="CDD" id="cd12391">
    <property type="entry name" value="RRM1_SART3"/>
    <property type="match status" value="1"/>
</dbReference>
<dbReference type="Gene3D" id="1.25.40.10">
    <property type="entry name" value="Tetratricopeptide repeat domain"/>
    <property type="match status" value="2"/>
</dbReference>
<dbReference type="Pfam" id="PF00078">
    <property type="entry name" value="RVT_1"/>
    <property type="match status" value="1"/>
</dbReference>